<evidence type="ECO:0000256" key="1">
    <source>
        <dbReference type="SAM" id="Phobius"/>
    </source>
</evidence>
<gene>
    <name evidence="2" type="ORF">QR685DRAFT_569369</name>
</gene>
<organism evidence="2 3">
    <name type="scientific">Neurospora intermedia</name>
    <dbReference type="NCBI Taxonomy" id="5142"/>
    <lineage>
        <taxon>Eukaryota</taxon>
        <taxon>Fungi</taxon>
        <taxon>Dikarya</taxon>
        <taxon>Ascomycota</taxon>
        <taxon>Pezizomycotina</taxon>
        <taxon>Sordariomycetes</taxon>
        <taxon>Sordariomycetidae</taxon>
        <taxon>Sordariales</taxon>
        <taxon>Sordariaceae</taxon>
        <taxon>Neurospora</taxon>
    </lineage>
</organism>
<reference evidence="2 3" key="1">
    <citation type="submission" date="2023-09" db="EMBL/GenBank/DDBJ databases">
        <title>Multi-omics analysis of a traditional fermented food reveals byproduct-associated fungal strains for waste-to-food upcycling.</title>
        <authorList>
            <consortium name="Lawrence Berkeley National Laboratory"/>
            <person name="Rekdal V.M."/>
            <person name="Villalobos-Escobedo J.M."/>
            <person name="Rodriguez-Valeron N."/>
            <person name="Garcia M.O."/>
            <person name="Vasquez D.P."/>
            <person name="Damayanti I."/>
            <person name="Sorensen P.M."/>
            <person name="Baidoo E.E."/>
            <person name="De Carvalho A.C."/>
            <person name="Riley R."/>
            <person name="Lipzen A."/>
            <person name="He G."/>
            <person name="Yan M."/>
            <person name="Haridas S."/>
            <person name="Daum C."/>
            <person name="Yoshinaga Y."/>
            <person name="Ng V."/>
            <person name="Grigoriev I.V."/>
            <person name="Munk R."/>
            <person name="Nuraida L."/>
            <person name="Wijaya C.H."/>
            <person name="Morales P.-C."/>
            <person name="Keasling J.D."/>
        </authorList>
    </citation>
    <scope>NUCLEOTIDE SEQUENCE [LARGE SCALE GENOMIC DNA]</scope>
    <source>
        <strain evidence="2 3">FGSC 2613</strain>
    </source>
</reference>
<dbReference type="Proteomes" id="UP001451303">
    <property type="component" value="Unassembled WGS sequence"/>
</dbReference>
<dbReference type="EMBL" id="JAVLET010000002">
    <property type="protein sequence ID" value="KAL0473281.1"/>
    <property type="molecule type" value="Genomic_DNA"/>
</dbReference>
<keyword evidence="1" id="KW-1133">Transmembrane helix</keyword>
<proteinExistence type="predicted"/>
<evidence type="ECO:0000313" key="3">
    <source>
        <dbReference type="Proteomes" id="UP001451303"/>
    </source>
</evidence>
<name>A0ABR3DKT3_NEUIN</name>
<protein>
    <submittedName>
        <fullName evidence="2">Uncharacterized protein</fullName>
    </submittedName>
</protein>
<accession>A0ABR3DKT3</accession>
<keyword evidence="3" id="KW-1185">Reference proteome</keyword>
<comment type="caution">
    <text evidence="2">The sequence shown here is derived from an EMBL/GenBank/DDBJ whole genome shotgun (WGS) entry which is preliminary data.</text>
</comment>
<evidence type="ECO:0000313" key="2">
    <source>
        <dbReference type="EMBL" id="KAL0473281.1"/>
    </source>
</evidence>
<keyword evidence="1" id="KW-0472">Membrane</keyword>
<feature type="transmembrane region" description="Helical" evidence="1">
    <location>
        <begin position="72"/>
        <end position="90"/>
    </location>
</feature>
<keyword evidence="1" id="KW-0812">Transmembrane</keyword>
<sequence length="120" mass="13135">MASSISSMPAALTALINFVEMSTATAVALQSFIISPLHVVHVRRPCCGMPITVPFLPMVVSRGREDQSSFRYYLVVTLFVMEIHLSWIVVDKTGAFLQAILRAVCSHVAGDIVKENALSR</sequence>